<reference evidence="1 2" key="1">
    <citation type="journal article" date="2015" name="Nature">
        <title>rRNA introns, odd ribosomes, and small enigmatic genomes across a large radiation of phyla.</title>
        <authorList>
            <person name="Brown C.T."/>
            <person name="Hug L.A."/>
            <person name="Thomas B.C."/>
            <person name="Sharon I."/>
            <person name="Castelle C.J."/>
            <person name="Singh A."/>
            <person name="Wilkins M.J."/>
            <person name="Williams K.H."/>
            <person name="Banfield J.F."/>
        </authorList>
    </citation>
    <scope>NUCLEOTIDE SEQUENCE [LARGE SCALE GENOMIC DNA]</scope>
</reference>
<sequence length="71" mass="8175">MKDPGNCWCTLCGFRCTKHITEKNGRLLEDGSQHLYLVDVSIKDCRTRKLIEEGIEKEVARVLINKGERLI</sequence>
<name>A0A0G0I6P2_9BACT</name>
<evidence type="ECO:0000313" key="2">
    <source>
        <dbReference type="Proteomes" id="UP000034366"/>
    </source>
</evidence>
<dbReference type="AlphaFoldDB" id="A0A0G0I6P2"/>
<dbReference type="Proteomes" id="UP000034366">
    <property type="component" value="Unassembled WGS sequence"/>
</dbReference>
<evidence type="ECO:0000313" key="1">
    <source>
        <dbReference type="EMBL" id="KKQ46620.1"/>
    </source>
</evidence>
<accession>A0A0G0I6P2</accession>
<gene>
    <name evidence="1" type="ORF">US67_C0074G0004</name>
</gene>
<organism evidence="1 2">
    <name type="scientific">Candidatus Woesebacteria bacterium GW2011_GWD1_38_10</name>
    <dbReference type="NCBI Taxonomy" id="1618592"/>
    <lineage>
        <taxon>Bacteria</taxon>
        <taxon>Candidatus Woeseibacteriota</taxon>
    </lineage>
</organism>
<proteinExistence type="predicted"/>
<comment type="caution">
    <text evidence="1">The sequence shown here is derived from an EMBL/GenBank/DDBJ whole genome shotgun (WGS) entry which is preliminary data.</text>
</comment>
<protein>
    <submittedName>
        <fullName evidence="1">Uncharacterized protein</fullName>
    </submittedName>
</protein>
<dbReference type="EMBL" id="LBTW01000074">
    <property type="protein sequence ID" value="KKQ46620.1"/>
    <property type="molecule type" value="Genomic_DNA"/>
</dbReference>